<sequence length="740" mass="82055">MEKTIMALTHSPTPISFTNPNPNRSFRFSSPLLRTPYFGPTLSSTLIAKTPFNSRSRNSTRNSVKCSVSEATEAVKEAREAAREAASERRNQLMRRSDIRNIAIVAHVDHGKTTLVDSMLRQAKVFRDNQVVQERIMDSNDLERERGITILSKNTSITYKDTKINIIDTPGHSDFGGEVERVLNMVEGVLLVVDSVEGPMPQTRFVLKKALEFGHAVVVVVNKIDRPSACPEFVVNSTFELFIELNASDEQCDFQVIYASGIKGKAGLAPDNLADDLGPLFESIVRCIPGPHIDKDGPLQMLATNIEYDEHKGRIAIGRLHAGVLRRGMDVKVCTTEDTCRYAKVNELFVYEKFSRVAAEAVEAGDICAVCGIDNIQIGETIADKISGTPLPAIKVEEPTVKMAFSINTSPFVGREGKYVTSRNLRDRLYRELERNLAMKVEDGETSDTFLVSGRGTLHITILIENMRREGYEFMVGPPKVINKRVDDKLLEPYEIASVEVPEEHMGSVVELLGKRRGLMFDMEGLGSEGTTHLKYRIPTRGLLGLRNAILTASRGTAILNTIFDSYGPWAGDMSTRDQGSLVAFEDGTTSSYALSSSQERGQLFVSPGVDVYKGQIVGIHQRSGDLALNVCKRKAATNVRSNKDVSVVLDTPLEYSLDDCIEYIEEDELVEQVLVPGVVNVYSIDPAKLYTITQKIGKMSLISSALFNLHEWAGDNASLVTEDLSIFIRKATYIVWRLR</sequence>
<gene>
    <name evidence="1" type="ORF">Vadar_019554</name>
</gene>
<protein>
    <submittedName>
        <fullName evidence="1">Uncharacterized protein</fullName>
    </submittedName>
</protein>
<dbReference type="EMBL" id="CM037161">
    <property type="protein sequence ID" value="KAH7854954.1"/>
    <property type="molecule type" value="Genomic_DNA"/>
</dbReference>
<accession>A0ACB7YP76</accession>
<evidence type="ECO:0000313" key="2">
    <source>
        <dbReference type="Proteomes" id="UP000828048"/>
    </source>
</evidence>
<dbReference type="Proteomes" id="UP000828048">
    <property type="component" value="Chromosome 11"/>
</dbReference>
<proteinExistence type="predicted"/>
<name>A0ACB7YP76_9ERIC</name>
<reference evidence="1 2" key="1">
    <citation type="journal article" date="2021" name="Hortic Res">
        <title>High-quality reference genome and annotation aids understanding of berry development for evergreen blueberry (Vaccinium darrowii).</title>
        <authorList>
            <person name="Yu J."/>
            <person name="Hulse-Kemp A.M."/>
            <person name="Babiker E."/>
            <person name="Staton M."/>
        </authorList>
    </citation>
    <scope>NUCLEOTIDE SEQUENCE [LARGE SCALE GENOMIC DNA]</scope>
    <source>
        <strain evidence="2">cv. NJ 8807/NJ 8810</strain>
        <tissue evidence="1">Young leaf</tissue>
    </source>
</reference>
<comment type="caution">
    <text evidence="1">The sequence shown here is derived from an EMBL/GenBank/DDBJ whole genome shotgun (WGS) entry which is preliminary data.</text>
</comment>
<organism evidence="1 2">
    <name type="scientific">Vaccinium darrowii</name>
    <dbReference type="NCBI Taxonomy" id="229202"/>
    <lineage>
        <taxon>Eukaryota</taxon>
        <taxon>Viridiplantae</taxon>
        <taxon>Streptophyta</taxon>
        <taxon>Embryophyta</taxon>
        <taxon>Tracheophyta</taxon>
        <taxon>Spermatophyta</taxon>
        <taxon>Magnoliopsida</taxon>
        <taxon>eudicotyledons</taxon>
        <taxon>Gunneridae</taxon>
        <taxon>Pentapetalae</taxon>
        <taxon>asterids</taxon>
        <taxon>Ericales</taxon>
        <taxon>Ericaceae</taxon>
        <taxon>Vaccinioideae</taxon>
        <taxon>Vaccinieae</taxon>
        <taxon>Vaccinium</taxon>
    </lineage>
</organism>
<keyword evidence="2" id="KW-1185">Reference proteome</keyword>
<evidence type="ECO:0000313" key="1">
    <source>
        <dbReference type="EMBL" id="KAH7854954.1"/>
    </source>
</evidence>